<feature type="transmembrane region" description="Helical" evidence="1">
    <location>
        <begin position="12"/>
        <end position="34"/>
    </location>
</feature>
<keyword evidence="1" id="KW-1133">Transmembrane helix</keyword>
<proteinExistence type="predicted"/>
<evidence type="ECO:0000313" key="2">
    <source>
        <dbReference type="EMBL" id="TNN78428.1"/>
    </source>
</evidence>
<evidence type="ECO:0000256" key="1">
    <source>
        <dbReference type="SAM" id="Phobius"/>
    </source>
</evidence>
<dbReference type="EMBL" id="SRLO01000074">
    <property type="protein sequence ID" value="TNN78428.1"/>
    <property type="molecule type" value="Genomic_DNA"/>
</dbReference>
<protein>
    <submittedName>
        <fullName evidence="2">Uncharacterized protein</fullName>
    </submittedName>
</protein>
<dbReference type="AlphaFoldDB" id="A0A4Z2IL36"/>
<name>A0A4Z2IL36_9TELE</name>
<dbReference type="Proteomes" id="UP000314294">
    <property type="component" value="Unassembled WGS sequence"/>
</dbReference>
<comment type="caution">
    <text evidence="2">The sequence shown here is derived from an EMBL/GenBank/DDBJ whole genome shotgun (WGS) entry which is preliminary data.</text>
</comment>
<reference evidence="2 3" key="1">
    <citation type="submission" date="2019-03" db="EMBL/GenBank/DDBJ databases">
        <title>First draft genome of Liparis tanakae, snailfish: a comprehensive survey of snailfish specific genes.</title>
        <authorList>
            <person name="Kim W."/>
            <person name="Song I."/>
            <person name="Jeong J.-H."/>
            <person name="Kim D."/>
            <person name="Kim S."/>
            <person name="Ryu S."/>
            <person name="Song J.Y."/>
            <person name="Lee S.K."/>
        </authorList>
    </citation>
    <scope>NUCLEOTIDE SEQUENCE [LARGE SCALE GENOMIC DNA]</scope>
    <source>
        <tissue evidence="2">Muscle</tissue>
    </source>
</reference>
<sequence>MWETWEVCSGDVVSAARFVCADILLLLSLVMNLLAEYSLSSSLSCTLVYGTRFFLPRRPELSPPDTVSVDKH</sequence>
<keyword evidence="1" id="KW-0472">Membrane</keyword>
<accession>A0A4Z2IL36</accession>
<organism evidence="2 3">
    <name type="scientific">Liparis tanakae</name>
    <name type="common">Tanaka's snailfish</name>
    <dbReference type="NCBI Taxonomy" id="230148"/>
    <lineage>
        <taxon>Eukaryota</taxon>
        <taxon>Metazoa</taxon>
        <taxon>Chordata</taxon>
        <taxon>Craniata</taxon>
        <taxon>Vertebrata</taxon>
        <taxon>Euteleostomi</taxon>
        <taxon>Actinopterygii</taxon>
        <taxon>Neopterygii</taxon>
        <taxon>Teleostei</taxon>
        <taxon>Neoteleostei</taxon>
        <taxon>Acanthomorphata</taxon>
        <taxon>Eupercaria</taxon>
        <taxon>Perciformes</taxon>
        <taxon>Cottioidei</taxon>
        <taxon>Cottales</taxon>
        <taxon>Liparidae</taxon>
        <taxon>Liparis</taxon>
    </lineage>
</organism>
<keyword evidence="3" id="KW-1185">Reference proteome</keyword>
<keyword evidence="1" id="KW-0812">Transmembrane</keyword>
<evidence type="ECO:0000313" key="3">
    <source>
        <dbReference type="Proteomes" id="UP000314294"/>
    </source>
</evidence>
<gene>
    <name evidence="2" type="ORF">EYF80_011412</name>
</gene>